<dbReference type="Proteomes" id="UP000530234">
    <property type="component" value="Unassembled WGS sequence"/>
</dbReference>
<evidence type="ECO:0000256" key="1">
    <source>
        <dbReference type="SAM" id="MobiDB-lite"/>
    </source>
</evidence>
<dbReference type="InterPro" id="IPR032710">
    <property type="entry name" value="NTF2-like_dom_sf"/>
</dbReference>
<feature type="region of interest" description="Disordered" evidence="1">
    <location>
        <begin position="12"/>
        <end position="33"/>
    </location>
</feature>
<name>A0A7W3SZ22_9ACTN</name>
<protein>
    <submittedName>
        <fullName evidence="2">Uncharacterized protein</fullName>
    </submittedName>
</protein>
<dbReference type="AlphaFoldDB" id="A0A7W3SZ22"/>
<reference evidence="3" key="1">
    <citation type="submission" date="2019-10" db="EMBL/GenBank/DDBJ databases">
        <title>Streptomyces sp. nov., a novel actinobacterium isolated from alkaline environment.</title>
        <authorList>
            <person name="Golinska P."/>
        </authorList>
    </citation>
    <scope>NUCLEOTIDE SEQUENCE [LARGE SCALE GENOMIC DNA]</scope>
    <source>
        <strain evidence="3">DSM 42108</strain>
    </source>
</reference>
<evidence type="ECO:0000313" key="2">
    <source>
        <dbReference type="EMBL" id="MBB0227944.1"/>
    </source>
</evidence>
<dbReference type="EMBL" id="VKHS01000001">
    <property type="protein sequence ID" value="MBB0227944.1"/>
    <property type="molecule type" value="Genomic_DNA"/>
</dbReference>
<dbReference type="RefSeq" id="WP_182659655.1">
    <property type="nucleotide sequence ID" value="NZ_VKHS01000001.1"/>
</dbReference>
<feature type="compositionally biased region" description="Gly residues" evidence="1">
    <location>
        <begin position="12"/>
        <end position="23"/>
    </location>
</feature>
<evidence type="ECO:0000313" key="3">
    <source>
        <dbReference type="Proteomes" id="UP000530234"/>
    </source>
</evidence>
<sequence>MRCWTVSGWAGSGVWRGPGGRGPLPGTDASRPSTVFTDDARPTLPIGDIEGVEPLAAFHLRAEAKFDRTPLSSTCLTDPHGDRATVRFRMLATRAHHGVDGADGLRGRCPPRG</sequence>
<proteinExistence type="predicted"/>
<gene>
    <name evidence="2" type="ORF">FOE67_00040</name>
</gene>
<dbReference type="Gene3D" id="3.10.450.50">
    <property type="match status" value="1"/>
</dbReference>
<organism evidence="2 3">
    <name type="scientific">Streptomyces calidiresistens</name>
    <dbReference type="NCBI Taxonomy" id="1485586"/>
    <lineage>
        <taxon>Bacteria</taxon>
        <taxon>Bacillati</taxon>
        <taxon>Actinomycetota</taxon>
        <taxon>Actinomycetes</taxon>
        <taxon>Kitasatosporales</taxon>
        <taxon>Streptomycetaceae</taxon>
        <taxon>Streptomyces</taxon>
    </lineage>
</organism>
<accession>A0A7W3SZ22</accession>
<dbReference type="SUPFAM" id="SSF54427">
    <property type="entry name" value="NTF2-like"/>
    <property type="match status" value="1"/>
</dbReference>
<keyword evidence="3" id="KW-1185">Reference proteome</keyword>
<comment type="caution">
    <text evidence="2">The sequence shown here is derived from an EMBL/GenBank/DDBJ whole genome shotgun (WGS) entry which is preliminary data.</text>
</comment>